<reference evidence="2 3" key="1">
    <citation type="journal article" date="2023" name="Microbiol. Resour. Announc.">
        <title>Complete Genome Sequence of Imperialibacter roseus strain P4T.</title>
        <authorList>
            <person name="Tizabi D.R."/>
            <person name="Bachvaroff T."/>
            <person name="Hill R.T."/>
        </authorList>
    </citation>
    <scope>NUCLEOTIDE SEQUENCE [LARGE SCALE GENOMIC DNA]</scope>
    <source>
        <strain evidence="2 3">P4T</strain>
    </source>
</reference>
<dbReference type="EMBL" id="CP136051">
    <property type="protein sequence ID" value="WOK09228.1"/>
    <property type="molecule type" value="Genomic_DNA"/>
</dbReference>
<dbReference type="Proteomes" id="UP001302349">
    <property type="component" value="Chromosome"/>
</dbReference>
<feature type="compositionally biased region" description="Polar residues" evidence="1">
    <location>
        <begin position="101"/>
        <end position="111"/>
    </location>
</feature>
<evidence type="ECO:0000313" key="2">
    <source>
        <dbReference type="EMBL" id="WOK09228.1"/>
    </source>
</evidence>
<gene>
    <name evidence="2" type="ORF">RT717_11325</name>
</gene>
<protein>
    <submittedName>
        <fullName evidence="2">Uncharacterized protein</fullName>
    </submittedName>
</protein>
<name>A0ABZ0IW01_9BACT</name>
<evidence type="ECO:0000313" key="3">
    <source>
        <dbReference type="Proteomes" id="UP001302349"/>
    </source>
</evidence>
<sequence length="163" mass="17182">MKTFFPIVLLFLTVHLAVGQDDGAKTEKFGNATIDKYIASVTEFASKQKGLSSTLAKLDGDIDKASKEEDESAIDGLLSRFKDLESSYKSLDTDSKRLSTDGATASKASSQCGTKAPKCAEGVKKATALLDGSMKAIVTDKTKMTGLKAKAEAAKKKFGGSGE</sequence>
<feature type="region of interest" description="Disordered" evidence="1">
    <location>
        <begin position="90"/>
        <end position="111"/>
    </location>
</feature>
<feature type="compositionally biased region" description="Basic and acidic residues" evidence="1">
    <location>
        <begin position="90"/>
        <end position="99"/>
    </location>
</feature>
<evidence type="ECO:0000256" key="1">
    <source>
        <dbReference type="SAM" id="MobiDB-lite"/>
    </source>
</evidence>
<proteinExistence type="predicted"/>
<keyword evidence="3" id="KW-1185">Reference proteome</keyword>
<dbReference type="RefSeq" id="WP_317491848.1">
    <property type="nucleotide sequence ID" value="NZ_CP136051.1"/>
</dbReference>
<organism evidence="2 3">
    <name type="scientific">Imperialibacter roseus</name>
    <dbReference type="NCBI Taxonomy" id="1324217"/>
    <lineage>
        <taxon>Bacteria</taxon>
        <taxon>Pseudomonadati</taxon>
        <taxon>Bacteroidota</taxon>
        <taxon>Cytophagia</taxon>
        <taxon>Cytophagales</taxon>
        <taxon>Flammeovirgaceae</taxon>
        <taxon>Imperialibacter</taxon>
    </lineage>
</organism>
<accession>A0ABZ0IW01</accession>